<gene>
    <name evidence="2" type="ORF">EII38_05665</name>
</gene>
<comment type="caution">
    <text evidence="2">The sequence shown here is derived from an EMBL/GenBank/DDBJ whole genome shotgun (WGS) entry which is preliminary data.</text>
</comment>
<keyword evidence="1" id="KW-0472">Membrane</keyword>
<dbReference type="EMBL" id="RQZA01000004">
    <property type="protein sequence ID" value="RRD31266.1"/>
    <property type="molecule type" value="Genomic_DNA"/>
</dbReference>
<protein>
    <submittedName>
        <fullName evidence="2">Uncharacterized protein</fullName>
    </submittedName>
</protein>
<keyword evidence="1" id="KW-0812">Transmembrane</keyword>
<name>A0A3P1VCD3_9STRE</name>
<feature type="transmembrane region" description="Helical" evidence="1">
    <location>
        <begin position="18"/>
        <end position="40"/>
    </location>
</feature>
<evidence type="ECO:0000313" key="2">
    <source>
        <dbReference type="EMBL" id="RRD31266.1"/>
    </source>
</evidence>
<evidence type="ECO:0000256" key="1">
    <source>
        <dbReference type="SAM" id="Phobius"/>
    </source>
</evidence>
<accession>A0A3P1VCD3</accession>
<evidence type="ECO:0000313" key="3">
    <source>
        <dbReference type="Proteomes" id="UP000281771"/>
    </source>
</evidence>
<feature type="transmembrane region" description="Helical" evidence="1">
    <location>
        <begin position="60"/>
        <end position="79"/>
    </location>
</feature>
<dbReference type="AlphaFoldDB" id="A0A3P1VCD3"/>
<reference evidence="2 3" key="1">
    <citation type="submission" date="2018-11" db="EMBL/GenBank/DDBJ databases">
        <title>Genomes From Bacteria Associated with the Canine Oral Cavity: a Test Case for Automated Genome-Based Taxonomic Assignment.</title>
        <authorList>
            <person name="Coil D.A."/>
            <person name="Jospin G."/>
            <person name="Darling A.E."/>
            <person name="Wallis C."/>
            <person name="Davis I.J."/>
            <person name="Harris S."/>
            <person name="Eisen J.A."/>
            <person name="Holcombe L.J."/>
            <person name="O'Flynn C."/>
        </authorList>
    </citation>
    <scope>NUCLEOTIDE SEQUENCE [LARGE SCALE GENOMIC DNA]</scope>
    <source>
        <strain evidence="2 3">OH4621_COT-116</strain>
    </source>
</reference>
<sequence>MIQPFIEKEIHNLKILRLLAIVFLLSIDLVTVSSLGYLAFQNYKNRAVSGSFWDFAGVPLFSIFMTLLLPILPLIWLIIRRFGKLFMQLEHLNDYYANLYQDYCHSIPRVFSGIPPYLFSQEGLIINGNLHQKILTKSDFDQIHILRIRHGIRGTVVLTFYQGEKRVARLTYNILDHPAVHFLLKHISLVHPTVTIRQ</sequence>
<keyword evidence="3" id="KW-1185">Reference proteome</keyword>
<dbReference type="Proteomes" id="UP000281771">
    <property type="component" value="Unassembled WGS sequence"/>
</dbReference>
<dbReference type="RefSeq" id="WP_124776743.1">
    <property type="nucleotide sequence ID" value="NZ_RQZA01000004.1"/>
</dbReference>
<organism evidence="2 3">
    <name type="scientific">Streptococcus minor</name>
    <dbReference type="NCBI Taxonomy" id="229549"/>
    <lineage>
        <taxon>Bacteria</taxon>
        <taxon>Bacillati</taxon>
        <taxon>Bacillota</taxon>
        <taxon>Bacilli</taxon>
        <taxon>Lactobacillales</taxon>
        <taxon>Streptococcaceae</taxon>
        <taxon>Streptococcus</taxon>
    </lineage>
</organism>
<keyword evidence="1" id="KW-1133">Transmembrane helix</keyword>
<proteinExistence type="predicted"/>